<gene>
    <name evidence="1" type="ORF">OIU77_011610</name>
</gene>
<evidence type="ECO:0000313" key="1">
    <source>
        <dbReference type="EMBL" id="KAJ6321575.1"/>
    </source>
</evidence>
<accession>A0ABQ9A0U6</accession>
<reference evidence="1" key="1">
    <citation type="submission" date="2022-10" db="EMBL/GenBank/DDBJ databases">
        <authorList>
            <person name="Hyden B.L."/>
            <person name="Feng K."/>
            <person name="Yates T."/>
            <person name="Jawdy S."/>
            <person name="Smart L.B."/>
            <person name="Muchero W."/>
        </authorList>
    </citation>
    <scope>NUCLEOTIDE SEQUENCE</scope>
    <source>
        <tissue evidence="1">Shoot tip</tissue>
    </source>
</reference>
<keyword evidence="2" id="KW-1185">Reference proteome</keyword>
<dbReference type="Proteomes" id="UP001141253">
    <property type="component" value="Chromosome 8"/>
</dbReference>
<evidence type="ECO:0000313" key="2">
    <source>
        <dbReference type="Proteomes" id="UP001141253"/>
    </source>
</evidence>
<comment type="caution">
    <text evidence="1">The sequence shown here is derived from an EMBL/GenBank/DDBJ whole genome shotgun (WGS) entry which is preliminary data.</text>
</comment>
<protein>
    <submittedName>
        <fullName evidence="1">Uncharacterized protein</fullName>
    </submittedName>
</protein>
<organism evidence="1 2">
    <name type="scientific">Salix suchowensis</name>
    <dbReference type="NCBI Taxonomy" id="1278906"/>
    <lineage>
        <taxon>Eukaryota</taxon>
        <taxon>Viridiplantae</taxon>
        <taxon>Streptophyta</taxon>
        <taxon>Embryophyta</taxon>
        <taxon>Tracheophyta</taxon>
        <taxon>Spermatophyta</taxon>
        <taxon>Magnoliopsida</taxon>
        <taxon>eudicotyledons</taxon>
        <taxon>Gunneridae</taxon>
        <taxon>Pentapetalae</taxon>
        <taxon>rosids</taxon>
        <taxon>fabids</taxon>
        <taxon>Malpighiales</taxon>
        <taxon>Salicaceae</taxon>
        <taxon>Saliceae</taxon>
        <taxon>Salix</taxon>
    </lineage>
</organism>
<proteinExistence type="predicted"/>
<dbReference type="PROSITE" id="PS51257">
    <property type="entry name" value="PROKAR_LIPOPROTEIN"/>
    <property type="match status" value="1"/>
</dbReference>
<reference evidence="1" key="2">
    <citation type="journal article" date="2023" name="Int. J. Mol. Sci.">
        <title>De Novo Assembly and Annotation of 11 Diverse Shrub Willow (Salix) Genomes Reveals Novel Gene Organization in Sex-Linked Regions.</title>
        <authorList>
            <person name="Hyden B."/>
            <person name="Feng K."/>
            <person name="Yates T.B."/>
            <person name="Jawdy S."/>
            <person name="Cereghino C."/>
            <person name="Smart L.B."/>
            <person name="Muchero W."/>
        </authorList>
    </citation>
    <scope>NUCLEOTIDE SEQUENCE</scope>
    <source>
        <tissue evidence="1">Shoot tip</tissue>
    </source>
</reference>
<name>A0ABQ9A0U6_9ROSI</name>
<dbReference type="EMBL" id="JAPFFI010000023">
    <property type="protein sequence ID" value="KAJ6321575.1"/>
    <property type="molecule type" value="Genomic_DNA"/>
</dbReference>
<sequence length="48" mass="6007">MQSHIKKKEKMSLNVVTPSMFYSCYTRYQEFYKHIHYCFLFTRCQTQM</sequence>